<name>A0A1B0TKS9_9EUPU</name>
<dbReference type="PRINTS" id="PR00123">
    <property type="entry name" value="ATPASEA"/>
</dbReference>
<proteinExistence type="inferred from homology"/>
<evidence type="ECO:0000256" key="2">
    <source>
        <dbReference type="ARBA" id="ARBA00006810"/>
    </source>
</evidence>
<gene>
    <name evidence="13" type="primary">ATP6</name>
</gene>
<keyword evidence="5 12" id="KW-0812">Transmembrane</keyword>
<organism evidence="13">
    <name type="scientific">Cernuella virgata</name>
    <dbReference type="NCBI Taxonomy" id="145650"/>
    <lineage>
        <taxon>Eukaryota</taxon>
        <taxon>Metazoa</taxon>
        <taxon>Spiralia</taxon>
        <taxon>Lophotrochozoa</taxon>
        <taxon>Mollusca</taxon>
        <taxon>Gastropoda</taxon>
        <taxon>Heterobranchia</taxon>
        <taxon>Euthyneura</taxon>
        <taxon>Panpulmonata</taxon>
        <taxon>Eupulmonata</taxon>
        <taxon>Stylommatophora</taxon>
        <taxon>Helicina</taxon>
        <taxon>Helicoidea</taxon>
        <taxon>Geomitridae</taxon>
        <taxon>Cernuella</taxon>
    </lineage>
</organism>
<keyword evidence="6" id="KW-0375">Hydrogen ion transport</keyword>
<evidence type="ECO:0000256" key="6">
    <source>
        <dbReference type="ARBA" id="ARBA00022781"/>
    </source>
</evidence>
<sequence>MMTDLFSSLDGAYSFLLWFPSLIVLFLYMTQVHMSSLTSTLCSTSAGVWKEKNLNRFFPFPLLLTVLFMLLMLTNLMGLTPFMYSLSSDLFTMSGLALLMWLMILLSGYIYSPVKSIAHLAPQGAPLGLAPFLVLIETISIMIRPLTLTVRLMANISAGHIVLGLLANSLTAMVSSLMVLPLLGLSIGYMLFEFFVALIQAYIFTLLISLYQDEHP</sequence>
<dbReference type="InterPro" id="IPR045083">
    <property type="entry name" value="ATP_synth_F0_asu_bact/mt"/>
</dbReference>
<evidence type="ECO:0000256" key="1">
    <source>
        <dbReference type="ARBA" id="ARBA00004141"/>
    </source>
</evidence>
<evidence type="ECO:0000256" key="3">
    <source>
        <dbReference type="ARBA" id="ARBA00022448"/>
    </source>
</evidence>
<dbReference type="PROSITE" id="PS00449">
    <property type="entry name" value="ATPASE_A"/>
    <property type="match status" value="1"/>
</dbReference>
<evidence type="ECO:0000256" key="4">
    <source>
        <dbReference type="ARBA" id="ARBA00022547"/>
    </source>
</evidence>
<evidence type="ECO:0000256" key="8">
    <source>
        <dbReference type="ARBA" id="ARBA00023065"/>
    </source>
</evidence>
<keyword evidence="3" id="KW-0813">Transport</keyword>
<geneLocation type="mitochondrion" evidence="13"/>
<dbReference type="InterPro" id="IPR035908">
    <property type="entry name" value="F0_ATP_A_sf"/>
</dbReference>
<evidence type="ECO:0000256" key="12">
    <source>
        <dbReference type="SAM" id="Phobius"/>
    </source>
</evidence>
<comment type="similarity">
    <text evidence="2">Belongs to the ATPase A chain family.</text>
</comment>
<dbReference type="EMBL" id="KR736333">
    <property type="protein sequence ID" value="ALO81905.1"/>
    <property type="molecule type" value="Genomic_DNA"/>
</dbReference>
<keyword evidence="10" id="KW-0066">ATP synthesis</keyword>
<dbReference type="InterPro" id="IPR000568">
    <property type="entry name" value="ATP_synth_F0_asu"/>
</dbReference>
<evidence type="ECO:0000256" key="7">
    <source>
        <dbReference type="ARBA" id="ARBA00022989"/>
    </source>
</evidence>
<feature type="transmembrane region" description="Helical" evidence="12">
    <location>
        <begin position="60"/>
        <end position="84"/>
    </location>
</feature>
<dbReference type="AlphaFoldDB" id="A0A1B0TKS9"/>
<dbReference type="Pfam" id="PF00119">
    <property type="entry name" value="ATP-synt_A"/>
    <property type="match status" value="1"/>
</dbReference>
<feature type="transmembrane region" description="Helical" evidence="12">
    <location>
        <begin position="163"/>
        <end position="183"/>
    </location>
</feature>
<feature type="transmembrane region" description="Helical" evidence="12">
    <location>
        <begin position="90"/>
        <end position="112"/>
    </location>
</feature>
<dbReference type="PANTHER" id="PTHR11410">
    <property type="entry name" value="ATP SYNTHASE SUBUNIT A"/>
    <property type="match status" value="1"/>
</dbReference>
<keyword evidence="9 12" id="KW-0472">Membrane</keyword>
<accession>A0A1B0TKS9</accession>
<dbReference type="SUPFAM" id="SSF81336">
    <property type="entry name" value="F1F0 ATP synthase subunit A"/>
    <property type="match status" value="1"/>
</dbReference>
<dbReference type="PANTHER" id="PTHR11410:SF0">
    <property type="entry name" value="ATP SYNTHASE SUBUNIT A"/>
    <property type="match status" value="1"/>
</dbReference>
<evidence type="ECO:0000256" key="11">
    <source>
        <dbReference type="RuleBase" id="RU004450"/>
    </source>
</evidence>
<dbReference type="Gene3D" id="1.20.120.220">
    <property type="entry name" value="ATP synthase, F0 complex, subunit A"/>
    <property type="match status" value="1"/>
</dbReference>
<dbReference type="NCBIfam" id="TIGR01131">
    <property type="entry name" value="ATP_synt_6_or_A"/>
    <property type="match status" value="1"/>
</dbReference>
<evidence type="ECO:0000313" key="13">
    <source>
        <dbReference type="EMBL" id="ALO81905.1"/>
    </source>
</evidence>
<evidence type="ECO:0000256" key="10">
    <source>
        <dbReference type="ARBA" id="ARBA00023310"/>
    </source>
</evidence>
<feature type="transmembrane region" description="Helical" evidence="12">
    <location>
        <begin position="190"/>
        <end position="211"/>
    </location>
</feature>
<keyword evidence="13" id="KW-0496">Mitochondrion</keyword>
<dbReference type="GO" id="GO:0005743">
    <property type="term" value="C:mitochondrial inner membrane"/>
    <property type="evidence" value="ECO:0007669"/>
    <property type="project" value="UniProtKB-SubCell"/>
</dbReference>
<comment type="subcellular location">
    <subcellularLocation>
        <location evidence="1">Membrane</location>
        <topology evidence="1">Multi-pass membrane protein</topology>
    </subcellularLocation>
    <subcellularLocation>
        <location evidence="11">Mitochondrion inner membrane</location>
        <topology evidence="11">Multi-pass membrane protein</topology>
    </subcellularLocation>
</comment>
<keyword evidence="4" id="KW-0138">CF(0)</keyword>
<keyword evidence="7 12" id="KW-1133">Transmembrane helix</keyword>
<dbReference type="CDD" id="cd00310">
    <property type="entry name" value="ATP-synt_Fo_a_6"/>
    <property type="match status" value="1"/>
</dbReference>
<protein>
    <recommendedName>
        <fullName evidence="11">ATP synthase subunit a</fullName>
    </recommendedName>
</protein>
<evidence type="ECO:0000256" key="9">
    <source>
        <dbReference type="ARBA" id="ARBA00023136"/>
    </source>
</evidence>
<feature type="transmembrane region" description="Helical" evidence="12">
    <location>
        <begin position="124"/>
        <end position="143"/>
    </location>
</feature>
<dbReference type="GO" id="GO:0046933">
    <property type="term" value="F:proton-transporting ATP synthase activity, rotational mechanism"/>
    <property type="evidence" value="ECO:0007669"/>
    <property type="project" value="TreeGrafter"/>
</dbReference>
<dbReference type="InterPro" id="IPR023011">
    <property type="entry name" value="ATP_synth_F0_asu_AS"/>
</dbReference>
<keyword evidence="8" id="KW-0406">Ion transport</keyword>
<evidence type="ECO:0000256" key="5">
    <source>
        <dbReference type="ARBA" id="ARBA00022692"/>
    </source>
</evidence>
<reference evidence="13" key="1">
    <citation type="journal article" date="2016" name="Zookeys">
        <title>The mitochondrial genome of the land snail Cernuella virgata (Da Costa, 1778): the first complete sequence in the family Hygromiidae (Pulmonata, Stylommatophora).</title>
        <authorList>
            <person name="Lin J.H."/>
            <person name="Zhou W.C."/>
            <person name="Ding H.L."/>
            <person name="Wang P."/>
            <person name="Ai H.M."/>
        </authorList>
    </citation>
    <scope>NUCLEOTIDE SEQUENCE</scope>
</reference>
<feature type="transmembrane region" description="Helical" evidence="12">
    <location>
        <begin position="12"/>
        <end position="29"/>
    </location>
</feature>
<dbReference type="GO" id="GO:0045259">
    <property type="term" value="C:proton-transporting ATP synthase complex"/>
    <property type="evidence" value="ECO:0007669"/>
    <property type="project" value="UniProtKB-KW"/>
</dbReference>